<dbReference type="Proteomes" id="UP001142489">
    <property type="component" value="Unassembled WGS sequence"/>
</dbReference>
<sequence>MSPSPRCSAASLVSCESEMKHCSSGREERCSRRGQLRCRSSVYMAWENPGRLHIPMSCKIILWTEVCSGCTWPGKAMP</sequence>
<evidence type="ECO:0000313" key="1">
    <source>
        <dbReference type="EMBL" id="KAJ7316296.1"/>
    </source>
</evidence>
<dbReference type="AlphaFoldDB" id="A0A9Q0XIP3"/>
<evidence type="ECO:0000313" key="2">
    <source>
        <dbReference type="Proteomes" id="UP001142489"/>
    </source>
</evidence>
<organism evidence="1 2">
    <name type="scientific">Phrynocephalus forsythii</name>
    <dbReference type="NCBI Taxonomy" id="171643"/>
    <lineage>
        <taxon>Eukaryota</taxon>
        <taxon>Metazoa</taxon>
        <taxon>Chordata</taxon>
        <taxon>Craniata</taxon>
        <taxon>Vertebrata</taxon>
        <taxon>Euteleostomi</taxon>
        <taxon>Lepidosauria</taxon>
        <taxon>Squamata</taxon>
        <taxon>Bifurcata</taxon>
        <taxon>Unidentata</taxon>
        <taxon>Episquamata</taxon>
        <taxon>Toxicofera</taxon>
        <taxon>Iguania</taxon>
        <taxon>Acrodonta</taxon>
        <taxon>Agamidae</taxon>
        <taxon>Agaminae</taxon>
        <taxon>Phrynocephalus</taxon>
    </lineage>
</organism>
<name>A0A9Q0XIP3_9SAUR</name>
<dbReference type="EMBL" id="JAPFRF010000011">
    <property type="protein sequence ID" value="KAJ7316296.1"/>
    <property type="molecule type" value="Genomic_DNA"/>
</dbReference>
<keyword evidence="2" id="KW-1185">Reference proteome</keyword>
<reference evidence="1" key="1">
    <citation type="journal article" date="2023" name="DNA Res.">
        <title>Chromosome-level genome assembly of Phrynocephalus forsythii using third-generation DNA sequencing and Hi-C analysis.</title>
        <authorList>
            <person name="Qi Y."/>
            <person name="Zhao W."/>
            <person name="Zhao Y."/>
            <person name="Niu C."/>
            <person name="Cao S."/>
            <person name="Zhang Y."/>
        </authorList>
    </citation>
    <scope>NUCLEOTIDE SEQUENCE</scope>
    <source>
        <tissue evidence="1">Muscle</tissue>
    </source>
</reference>
<comment type="caution">
    <text evidence="1">The sequence shown here is derived from an EMBL/GenBank/DDBJ whole genome shotgun (WGS) entry which is preliminary data.</text>
</comment>
<protein>
    <submittedName>
        <fullName evidence="1">Uncharacterized protein</fullName>
    </submittedName>
</protein>
<accession>A0A9Q0XIP3</accession>
<gene>
    <name evidence="1" type="ORF">JRQ81_002458</name>
</gene>
<proteinExistence type="predicted"/>